<dbReference type="SMART" id="SM01121">
    <property type="entry name" value="Dak1_2"/>
    <property type="match status" value="1"/>
</dbReference>
<dbReference type="InterPro" id="IPR036117">
    <property type="entry name" value="DhaL_dom_sf"/>
</dbReference>
<dbReference type="InterPro" id="IPR004007">
    <property type="entry name" value="DhaL_dom"/>
</dbReference>
<sequence length="542" mass="55812">MVEALNALDGAAVTRWAHACVDGLVAHCEEINDLNVFPIPDSDTGTNLLFTMRSAVAAVEALTPDATSAHDVATAMARGATTGARGNSGIILSQVMRGIADSTVNGPLDATALRDALDAAAVLVRSAVSVPVEGTIVTVLDQAGAAARRCEADASIAEIATAAADAAVDALERTPGQLAVLAEAGAVDAGGLGLVVLLDALVTVITGEAPHRPRFVRSHDAAPVDDARSLDPTVVQDYEVMYLLSDTDELRISALRKRLGEIGDSVIIVSDGGACWSAHVHCRDAGAAIEAGIASGRIHQVRVNCFALDRADAQRSLPKPLAGLADRGLLAVVEGDGAAQLYESEGVTVLRCDQPISAPTLLAAIRAMDNREVLVLPNGALSAQELVAVGVAARDASKDVLLLPTSSMVQGLAAVAVHDSMRIAVDDAFAMSEAASSTRWGSLRVAPGRALTLVGTCEAGDGLGLIGHEVVVIERDVQLAGTQLLDRVLGLGGELVTMLVGAHATVELVNHLAAHVEKNHQGVEVMIYSGDQQGDLLQLGVE</sequence>
<dbReference type="GO" id="GO:0004371">
    <property type="term" value="F:glycerone kinase activity"/>
    <property type="evidence" value="ECO:0007669"/>
    <property type="project" value="InterPro"/>
</dbReference>
<reference evidence="2 3" key="2">
    <citation type="submission" date="2020-06" db="EMBL/GenBank/DDBJ databases">
        <title>Antribacter stalactiti gen. nov., sp. nov., a new member of the family Nacardiaceae isolated from a cave.</title>
        <authorList>
            <person name="Kim I.S."/>
        </authorList>
    </citation>
    <scope>NUCLEOTIDE SEQUENCE [LARGE SCALE GENOMIC DNA]</scope>
    <source>
        <strain evidence="2 3">YC2-7</strain>
    </source>
</reference>
<dbReference type="InterPro" id="IPR019986">
    <property type="entry name" value="YloV-like"/>
</dbReference>
<dbReference type="SMART" id="SM01120">
    <property type="entry name" value="Dak2"/>
    <property type="match status" value="1"/>
</dbReference>
<evidence type="ECO:0000313" key="3">
    <source>
        <dbReference type="Proteomes" id="UP000535543"/>
    </source>
</evidence>
<dbReference type="EMBL" id="VCQU01000001">
    <property type="protein sequence ID" value="NMN94372.1"/>
    <property type="molecule type" value="Genomic_DNA"/>
</dbReference>
<dbReference type="Pfam" id="PF13684">
    <property type="entry name" value="FakA-like_C"/>
    <property type="match status" value="1"/>
</dbReference>
<organism evidence="2 3">
    <name type="scientific">Antrihabitans stalactiti</name>
    <dbReference type="NCBI Taxonomy" id="2584121"/>
    <lineage>
        <taxon>Bacteria</taxon>
        <taxon>Bacillati</taxon>
        <taxon>Actinomycetota</taxon>
        <taxon>Actinomycetes</taxon>
        <taxon>Mycobacteriales</taxon>
        <taxon>Nocardiaceae</taxon>
        <taxon>Antrihabitans</taxon>
    </lineage>
</organism>
<proteinExistence type="predicted"/>
<reference evidence="2 3" key="1">
    <citation type="submission" date="2019-05" db="EMBL/GenBank/DDBJ databases">
        <authorList>
            <person name="Lee S.D."/>
        </authorList>
    </citation>
    <scope>NUCLEOTIDE SEQUENCE [LARGE SCALE GENOMIC DNA]</scope>
    <source>
        <strain evidence="2 3">YC2-7</strain>
    </source>
</reference>
<dbReference type="Pfam" id="PF02734">
    <property type="entry name" value="Dak2"/>
    <property type="match status" value="1"/>
</dbReference>
<dbReference type="Proteomes" id="UP000535543">
    <property type="component" value="Unassembled WGS sequence"/>
</dbReference>
<protein>
    <submittedName>
        <fullName evidence="2">DAK2 domain-containing protein</fullName>
    </submittedName>
</protein>
<dbReference type="InterPro" id="IPR050270">
    <property type="entry name" value="DegV_domain_contain"/>
</dbReference>
<accession>A0A848KCD3</accession>
<dbReference type="SUPFAM" id="SSF101473">
    <property type="entry name" value="DhaL-like"/>
    <property type="match status" value="1"/>
</dbReference>
<dbReference type="PANTHER" id="PTHR33434">
    <property type="entry name" value="DEGV DOMAIN-CONTAINING PROTEIN DR_1986-RELATED"/>
    <property type="match status" value="1"/>
</dbReference>
<dbReference type="PROSITE" id="PS51480">
    <property type="entry name" value="DHAL"/>
    <property type="match status" value="1"/>
</dbReference>
<dbReference type="AlphaFoldDB" id="A0A848KCD3"/>
<dbReference type="InterPro" id="IPR048394">
    <property type="entry name" value="FakA-like_M"/>
</dbReference>
<evidence type="ECO:0000313" key="2">
    <source>
        <dbReference type="EMBL" id="NMN94372.1"/>
    </source>
</evidence>
<evidence type="ECO:0000259" key="1">
    <source>
        <dbReference type="PROSITE" id="PS51480"/>
    </source>
</evidence>
<dbReference type="GO" id="GO:0006071">
    <property type="term" value="P:glycerol metabolic process"/>
    <property type="evidence" value="ECO:0007669"/>
    <property type="project" value="InterPro"/>
</dbReference>
<comment type="caution">
    <text evidence="2">The sequence shown here is derived from an EMBL/GenBank/DDBJ whole genome shotgun (WGS) entry which is preliminary data.</text>
</comment>
<dbReference type="RefSeq" id="WP_169585029.1">
    <property type="nucleotide sequence ID" value="NZ_VCQU01000001.1"/>
</dbReference>
<feature type="domain" description="DhaL" evidence="1">
    <location>
        <begin position="11"/>
        <end position="203"/>
    </location>
</feature>
<dbReference type="PANTHER" id="PTHR33434:SF4">
    <property type="entry name" value="PHOSPHATASE PROTEIN"/>
    <property type="match status" value="1"/>
</dbReference>
<gene>
    <name evidence="2" type="ORF">FGL95_04875</name>
</gene>
<dbReference type="NCBIfam" id="TIGR03599">
    <property type="entry name" value="YloV"/>
    <property type="match status" value="1"/>
</dbReference>
<dbReference type="Gene3D" id="1.25.40.340">
    <property type="match status" value="1"/>
</dbReference>
<dbReference type="Pfam" id="PF21645">
    <property type="entry name" value="FakA-like_M"/>
    <property type="match status" value="1"/>
</dbReference>
<name>A0A848KCD3_9NOCA</name>
<dbReference type="InterPro" id="IPR033470">
    <property type="entry name" value="FakA-like_C"/>
</dbReference>
<keyword evidence="3" id="KW-1185">Reference proteome</keyword>